<evidence type="ECO:0000256" key="4">
    <source>
        <dbReference type="ARBA" id="ARBA00022475"/>
    </source>
</evidence>
<evidence type="ECO:0000256" key="7">
    <source>
        <dbReference type="ARBA" id="ARBA00023136"/>
    </source>
</evidence>
<keyword evidence="3" id="KW-0813">Transport</keyword>
<dbReference type="PANTHER" id="PTHR30269">
    <property type="entry name" value="TRANSMEMBRANE PROTEIN YFCA"/>
    <property type="match status" value="1"/>
</dbReference>
<evidence type="ECO:0000256" key="3">
    <source>
        <dbReference type="ARBA" id="ARBA00022448"/>
    </source>
</evidence>
<dbReference type="PANTHER" id="PTHR30269:SF0">
    <property type="entry name" value="MEMBRANE TRANSPORTER PROTEIN YFCA-RELATED"/>
    <property type="match status" value="1"/>
</dbReference>
<keyword evidence="7 8" id="KW-0472">Membrane</keyword>
<feature type="transmembrane region" description="Helical" evidence="8">
    <location>
        <begin position="133"/>
        <end position="160"/>
    </location>
</feature>
<accession>A0ABU8BX98</accession>
<feature type="transmembrane region" description="Helical" evidence="8">
    <location>
        <begin position="227"/>
        <end position="245"/>
    </location>
</feature>
<evidence type="ECO:0000256" key="1">
    <source>
        <dbReference type="ARBA" id="ARBA00004651"/>
    </source>
</evidence>
<dbReference type="Pfam" id="PF01925">
    <property type="entry name" value="TauE"/>
    <property type="match status" value="1"/>
</dbReference>
<feature type="transmembrane region" description="Helical" evidence="8">
    <location>
        <begin position="180"/>
        <end position="206"/>
    </location>
</feature>
<comment type="similarity">
    <text evidence="2 8">Belongs to the 4-toluene sulfonate uptake permease (TSUP) (TC 2.A.102) family.</text>
</comment>
<evidence type="ECO:0000256" key="8">
    <source>
        <dbReference type="RuleBase" id="RU363041"/>
    </source>
</evidence>
<organism evidence="9 10">
    <name type="scientific">Gemmobacter denitrificans</name>
    <dbReference type="NCBI Taxonomy" id="3123040"/>
    <lineage>
        <taxon>Bacteria</taxon>
        <taxon>Pseudomonadati</taxon>
        <taxon>Pseudomonadota</taxon>
        <taxon>Alphaproteobacteria</taxon>
        <taxon>Rhodobacterales</taxon>
        <taxon>Paracoccaceae</taxon>
        <taxon>Gemmobacter</taxon>
    </lineage>
</organism>
<feature type="transmembrane region" description="Helical" evidence="8">
    <location>
        <begin position="73"/>
        <end position="93"/>
    </location>
</feature>
<keyword evidence="10" id="KW-1185">Reference proteome</keyword>
<dbReference type="EMBL" id="JBALHR010000009">
    <property type="protein sequence ID" value="MEH7829317.1"/>
    <property type="molecule type" value="Genomic_DNA"/>
</dbReference>
<comment type="subcellular location">
    <subcellularLocation>
        <location evidence="1 8">Cell membrane</location>
        <topology evidence="1 8">Multi-pass membrane protein</topology>
    </subcellularLocation>
</comment>
<evidence type="ECO:0000256" key="6">
    <source>
        <dbReference type="ARBA" id="ARBA00022989"/>
    </source>
</evidence>
<keyword evidence="5 8" id="KW-0812">Transmembrane</keyword>
<keyword evidence="4 8" id="KW-1003">Cell membrane</keyword>
<dbReference type="RefSeq" id="WP_335424239.1">
    <property type="nucleotide sequence ID" value="NZ_JBALHR010000009.1"/>
</dbReference>
<comment type="caution">
    <text evidence="9">The sequence shown here is derived from an EMBL/GenBank/DDBJ whole genome shotgun (WGS) entry which is preliminary data.</text>
</comment>
<evidence type="ECO:0000313" key="9">
    <source>
        <dbReference type="EMBL" id="MEH7829317.1"/>
    </source>
</evidence>
<evidence type="ECO:0000256" key="5">
    <source>
        <dbReference type="ARBA" id="ARBA00022692"/>
    </source>
</evidence>
<reference evidence="9" key="1">
    <citation type="submission" date="2024-02" db="EMBL/GenBank/DDBJ databases">
        <title>Genome sequences of strain Gemmobacter sp. JM10B15.</title>
        <authorList>
            <person name="Zhang M."/>
        </authorList>
    </citation>
    <scope>NUCLEOTIDE SEQUENCE</scope>
    <source>
        <strain evidence="9">JM10B15</strain>
    </source>
</reference>
<name>A0ABU8BX98_9RHOB</name>
<evidence type="ECO:0000256" key="2">
    <source>
        <dbReference type="ARBA" id="ARBA00009142"/>
    </source>
</evidence>
<keyword evidence="6 8" id="KW-1133">Transmembrane helix</keyword>
<evidence type="ECO:0000313" key="10">
    <source>
        <dbReference type="Proteomes" id="UP001431963"/>
    </source>
</evidence>
<feature type="transmembrane region" description="Helical" evidence="8">
    <location>
        <begin position="35"/>
        <end position="61"/>
    </location>
</feature>
<proteinExistence type="inferred from homology"/>
<dbReference type="InterPro" id="IPR002781">
    <property type="entry name" value="TM_pro_TauE-like"/>
</dbReference>
<dbReference type="Proteomes" id="UP001431963">
    <property type="component" value="Unassembled WGS sequence"/>
</dbReference>
<dbReference type="InterPro" id="IPR052017">
    <property type="entry name" value="TSUP"/>
</dbReference>
<protein>
    <recommendedName>
        <fullName evidence="8">Probable membrane transporter protein</fullName>
    </recommendedName>
</protein>
<gene>
    <name evidence="9" type="ORF">V6590_14270</name>
</gene>
<feature type="transmembrane region" description="Helical" evidence="8">
    <location>
        <begin position="99"/>
        <end position="121"/>
    </location>
</feature>
<sequence length="246" mass="25055">MIEIAAMFAAGFLAGVLNAIAGGGTFITFPTLVWLGVPVISANATATLAALPGYAGSAWAFRQDMAGLPLRRLMLLTAFGGAIGAALLIVTPPGVFRGIVPWLLLAATLLFAFGPRLLAALRARGRGDAGPVTAGAALLAVAIYGGYFNGGLGIVLLAAFSLLGHQNLHAMNGMKNLASTVLSAISVLAFIAAGLIAWKAAAVMALATTLGGYAGARISRRITRTDLLRHFVVAVGLAMTLAFLVL</sequence>